<dbReference type="Proteomes" id="UP000799424">
    <property type="component" value="Unassembled WGS sequence"/>
</dbReference>
<evidence type="ECO:0000313" key="2">
    <source>
        <dbReference type="Proteomes" id="UP000799424"/>
    </source>
</evidence>
<organism evidence="1 2">
    <name type="scientific">Ophiobolus disseminans</name>
    <dbReference type="NCBI Taxonomy" id="1469910"/>
    <lineage>
        <taxon>Eukaryota</taxon>
        <taxon>Fungi</taxon>
        <taxon>Dikarya</taxon>
        <taxon>Ascomycota</taxon>
        <taxon>Pezizomycotina</taxon>
        <taxon>Dothideomycetes</taxon>
        <taxon>Pleosporomycetidae</taxon>
        <taxon>Pleosporales</taxon>
        <taxon>Pleosporineae</taxon>
        <taxon>Phaeosphaeriaceae</taxon>
        <taxon>Ophiobolus</taxon>
    </lineage>
</organism>
<feature type="non-terminal residue" evidence="1">
    <location>
        <position position="1"/>
    </location>
</feature>
<accession>A0A6A6ZF70</accession>
<sequence>TMVGASGGLIEESANAGSDMACSGVLGDINGYIDFAIANHPHTTNDNHRYN</sequence>
<gene>
    <name evidence="1" type="ORF">CC86DRAFT_307528</name>
</gene>
<evidence type="ECO:0000313" key="1">
    <source>
        <dbReference type="EMBL" id="KAF2819359.1"/>
    </source>
</evidence>
<reference evidence="1" key="1">
    <citation type="journal article" date="2020" name="Stud. Mycol.">
        <title>101 Dothideomycetes genomes: a test case for predicting lifestyles and emergence of pathogens.</title>
        <authorList>
            <person name="Haridas S."/>
            <person name="Albert R."/>
            <person name="Binder M."/>
            <person name="Bloem J."/>
            <person name="Labutti K."/>
            <person name="Salamov A."/>
            <person name="Andreopoulos B."/>
            <person name="Baker S."/>
            <person name="Barry K."/>
            <person name="Bills G."/>
            <person name="Bluhm B."/>
            <person name="Cannon C."/>
            <person name="Castanera R."/>
            <person name="Culley D."/>
            <person name="Daum C."/>
            <person name="Ezra D."/>
            <person name="Gonzalez J."/>
            <person name="Henrissat B."/>
            <person name="Kuo A."/>
            <person name="Liang C."/>
            <person name="Lipzen A."/>
            <person name="Lutzoni F."/>
            <person name="Magnuson J."/>
            <person name="Mondo S."/>
            <person name="Nolan M."/>
            <person name="Ohm R."/>
            <person name="Pangilinan J."/>
            <person name="Park H.-J."/>
            <person name="Ramirez L."/>
            <person name="Alfaro M."/>
            <person name="Sun H."/>
            <person name="Tritt A."/>
            <person name="Yoshinaga Y."/>
            <person name="Zwiers L.-H."/>
            <person name="Turgeon B."/>
            <person name="Goodwin S."/>
            <person name="Spatafora J."/>
            <person name="Crous P."/>
            <person name="Grigoriev I."/>
        </authorList>
    </citation>
    <scope>NUCLEOTIDE SEQUENCE</scope>
    <source>
        <strain evidence="1">CBS 113818</strain>
    </source>
</reference>
<proteinExistence type="predicted"/>
<protein>
    <submittedName>
        <fullName evidence="1">Uncharacterized protein</fullName>
    </submittedName>
</protein>
<name>A0A6A6ZF70_9PLEO</name>
<dbReference type="OrthoDB" id="10562024at2759"/>
<dbReference type="EMBL" id="MU006245">
    <property type="protein sequence ID" value="KAF2819359.1"/>
    <property type="molecule type" value="Genomic_DNA"/>
</dbReference>
<dbReference type="AlphaFoldDB" id="A0A6A6ZF70"/>
<keyword evidence="2" id="KW-1185">Reference proteome</keyword>